<comment type="caution">
    <text evidence="1">The sequence shown here is derived from an EMBL/GenBank/DDBJ whole genome shotgun (WGS) entry which is preliminary data.</text>
</comment>
<sequence length="93" mass="10336">DVTKDWMGVASGDTYIAHVDARNEANAQLIASAPLLYEALKEVRRYAVDVASFNSIDSQVIAGMCYVALSRAKVKDECNKKHNVPQTTTLWKY</sequence>
<gene>
    <name evidence="1" type="ORF">LCGC14_2896340</name>
</gene>
<dbReference type="AlphaFoldDB" id="A0A0F9A3L6"/>
<proteinExistence type="predicted"/>
<organism evidence="1">
    <name type="scientific">marine sediment metagenome</name>
    <dbReference type="NCBI Taxonomy" id="412755"/>
    <lineage>
        <taxon>unclassified sequences</taxon>
        <taxon>metagenomes</taxon>
        <taxon>ecological metagenomes</taxon>
    </lineage>
</organism>
<name>A0A0F9A3L6_9ZZZZ</name>
<protein>
    <submittedName>
        <fullName evidence="1">Uncharacterized protein</fullName>
    </submittedName>
</protein>
<feature type="non-terminal residue" evidence="1">
    <location>
        <position position="1"/>
    </location>
</feature>
<evidence type="ECO:0000313" key="1">
    <source>
        <dbReference type="EMBL" id="KKK73189.1"/>
    </source>
</evidence>
<dbReference type="EMBL" id="LAZR01056899">
    <property type="protein sequence ID" value="KKK73189.1"/>
    <property type="molecule type" value="Genomic_DNA"/>
</dbReference>
<accession>A0A0F9A3L6</accession>
<reference evidence="1" key="1">
    <citation type="journal article" date="2015" name="Nature">
        <title>Complex archaea that bridge the gap between prokaryotes and eukaryotes.</title>
        <authorList>
            <person name="Spang A."/>
            <person name="Saw J.H."/>
            <person name="Jorgensen S.L."/>
            <person name="Zaremba-Niedzwiedzka K."/>
            <person name="Martijn J."/>
            <person name="Lind A.E."/>
            <person name="van Eijk R."/>
            <person name="Schleper C."/>
            <person name="Guy L."/>
            <person name="Ettema T.J."/>
        </authorList>
    </citation>
    <scope>NUCLEOTIDE SEQUENCE</scope>
</reference>